<dbReference type="EMBL" id="JANAVB010003349">
    <property type="protein sequence ID" value="KAJ6850022.1"/>
    <property type="molecule type" value="Genomic_DNA"/>
</dbReference>
<dbReference type="Proteomes" id="UP001140949">
    <property type="component" value="Unassembled WGS sequence"/>
</dbReference>
<keyword evidence="1" id="KW-0472">Membrane</keyword>
<comment type="caution">
    <text evidence="3">The sequence shown here is derived from an EMBL/GenBank/DDBJ whole genome shotgun (WGS) entry which is preliminary data.</text>
</comment>
<evidence type="ECO:0000256" key="2">
    <source>
        <dbReference type="SAM" id="SignalP"/>
    </source>
</evidence>
<reference evidence="3" key="1">
    <citation type="journal article" date="2023" name="GigaByte">
        <title>Genome assembly of the bearded iris, Iris pallida Lam.</title>
        <authorList>
            <person name="Bruccoleri R.E."/>
            <person name="Oakeley E.J."/>
            <person name="Faust A.M.E."/>
            <person name="Altorfer M."/>
            <person name="Dessus-Babus S."/>
            <person name="Burckhardt D."/>
            <person name="Oertli M."/>
            <person name="Naumann U."/>
            <person name="Petersen F."/>
            <person name="Wong J."/>
        </authorList>
    </citation>
    <scope>NUCLEOTIDE SEQUENCE</scope>
    <source>
        <strain evidence="3">GSM-AAB239-AS_SAM_17_03QT</strain>
    </source>
</reference>
<feature type="chain" id="PRO_5043881533" evidence="2">
    <location>
        <begin position="22"/>
        <end position="102"/>
    </location>
</feature>
<proteinExistence type="predicted"/>
<dbReference type="AlphaFoldDB" id="A0AAX6I9U0"/>
<keyword evidence="2" id="KW-0732">Signal</keyword>
<gene>
    <name evidence="3" type="ORF">M6B38_268465</name>
</gene>
<feature type="transmembrane region" description="Helical" evidence="1">
    <location>
        <begin position="37"/>
        <end position="57"/>
    </location>
</feature>
<evidence type="ECO:0000313" key="3">
    <source>
        <dbReference type="EMBL" id="KAJ6850022.1"/>
    </source>
</evidence>
<reference evidence="3" key="2">
    <citation type="submission" date="2023-04" db="EMBL/GenBank/DDBJ databases">
        <authorList>
            <person name="Bruccoleri R.E."/>
            <person name="Oakeley E.J."/>
            <person name="Faust A.-M."/>
            <person name="Dessus-Babus S."/>
            <person name="Altorfer M."/>
            <person name="Burckhardt D."/>
            <person name="Oertli M."/>
            <person name="Naumann U."/>
            <person name="Petersen F."/>
            <person name="Wong J."/>
        </authorList>
    </citation>
    <scope>NUCLEOTIDE SEQUENCE</scope>
    <source>
        <strain evidence="3">GSM-AAB239-AS_SAM_17_03QT</strain>
        <tissue evidence="3">Leaf</tissue>
    </source>
</reference>
<organism evidence="3 4">
    <name type="scientific">Iris pallida</name>
    <name type="common">Sweet iris</name>
    <dbReference type="NCBI Taxonomy" id="29817"/>
    <lineage>
        <taxon>Eukaryota</taxon>
        <taxon>Viridiplantae</taxon>
        <taxon>Streptophyta</taxon>
        <taxon>Embryophyta</taxon>
        <taxon>Tracheophyta</taxon>
        <taxon>Spermatophyta</taxon>
        <taxon>Magnoliopsida</taxon>
        <taxon>Liliopsida</taxon>
        <taxon>Asparagales</taxon>
        <taxon>Iridaceae</taxon>
        <taxon>Iridoideae</taxon>
        <taxon>Irideae</taxon>
        <taxon>Iris</taxon>
    </lineage>
</organism>
<keyword evidence="4" id="KW-1185">Reference proteome</keyword>
<sequence length="102" mass="11681">MAANLFLLAVLTITTFSLAIASDLALSRTFVLVSKCPLVYIVIYSLTHHFLLTLPILKHLCTHSLGVCSLRVTYNIQNVHLDLHIFRKRFWVSCRRLTLVDR</sequence>
<name>A0AAX6I9U0_IRIPA</name>
<evidence type="ECO:0000256" key="1">
    <source>
        <dbReference type="SAM" id="Phobius"/>
    </source>
</evidence>
<keyword evidence="1" id="KW-1133">Transmembrane helix</keyword>
<evidence type="ECO:0000313" key="4">
    <source>
        <dbReference type="Proteomes" id="UP001140949"/>
    </source>
</evidence>
<keyword evidence="1" id="KW-0812">Transmembrane</keyword>
<protein>
    <submittedName>
        <fullName evidence="3">Germin-like protein 2-1</fullName>
    </submittedName>
</protein>
<feature type="signal peptide" evidence="2">
    <location>
        <begin position="1"/>
        <end position="21"/>
    </location>
</feature>
<accession>A0AAX6I9U0</accession>